<proteinExistence type="predicted"/>
<evidence type="ECO:0000313" key="5">
    <source>
        <dbReference type="EMBL" id="KAE9355164.1"/>
    </source>
</evidence>
<gene>
    <name evidence="4" type="ORF">PR001_g2834</name>
    <name evidence="3" type="ORF">PR002_g2815</name>
    <name evidence="5" type="ORF">PR003_g2972</name>
</gene>
<name>A0A6A3NIZ8_9STRA</name>
<accession>A0A6A3NIZ8</accession>
<dbReference type="Proteomes" id="UP000429607">
    <property type="component" value="Unassembled WGS sequence"/>
</dbReference>
<evidence type="ECO:0000313" key="6">
    <source>
        <dbReference type="Proteomes" id="UP000429607"/>
    </source>
</evidence>
<feature type="chain" id="PRO_5036380255" evidence="2">
    <location>
        <begin position="42"/>
        <end position="124"/>
    </location>
</feature>
<evidence type="ECO:0000313" key="3">
    <source>
        <dbReference type="EMBL" id="KAE9044418.1"/>
    </source>
</evidence>
<evidence type="ECO:0000313" key="4">
    <source>
        <dbReference type="EMBL" id="KAE9049949.1"/>
    </source>
</evidence>
<evidence type="ECO:0000256" key="1">
    <source>
        <dbReference type="SAM" id="MobiDB-lite"/>
    </source>
</evidence>
<dbReference type="EMBL" id="QXFV01000101">
    <property type="protein sequence ID" value="KAE9049949.1"/>
    <property type="molecule type" value="Genomic_DNA"/>
</dbReference>
<dbReference type="EMBL" id="QXFT01000099">
    <property type="protein sequence ID" value="KAE9355164.1"/>
    <property type="molecule type" value="Genomic_DNA"/>
</dbReference>
<dbReference type="AlphaFoldDB" id="A0A6A3NIZ8"/>
<protein>
    <submittedName>
        <fullName evidence="3">Uncharacterized protein</fullName>
    </submittedName>
</protein>
<dbReference type="Proteomes" id="UP000435112">
    <property type="component" value="Unassembled WGS sequence"/>
</dbReference>
<evidence type="ECO:0000313" key="7">
    <source>
        <dbReference type="Proteomes" id="UP000434957"/>
    </source>
</evidence>
<reference evidence="6 8" key="1">
    <citation type="submission" date="2018-09" db="EMBL/GenBank/DDBJ databases">
        <title>Genomic investigation of the strawberry pathogen Phytophthora fragariae indicates pathogenicity is determined by transcriptional variation in three key races.</title>
        <authorList>
            <person name="Adams T.M."/>
            <person name="Armitage A.D."/>
            <person name="Sobczyk M.K."/>
            <person name="Bates H.J."/>
            <person name="Dunwell J.M."/>
            <person name="Nellist C.F."/>
            <person name="Harrison R.J."/>
        </authorList>
    </citation>
    <scope>NUCLEOTIDE SEQUENCE [LARGE SCALE GENOMIC DNA]</scope>
    <source>
        <strain evidence="4 6">SCRP249</strain>
        <strain evidence="3 8">SCRP324</strain>
        <strain evidence="5 7">SCRP333</strain>
    </source>
</reference>
<feature type="signal peptide" evidence="2">
    <location>
        <begin position="1"/>
        <end position="41"/>
    </location>
</feature>
<keyword evidence="7" id="KW-1185">Reference proteome</keyword>
<keyword evidence="2" id="KW-0732">Signal</keyword>
<comment type="caution">
    <text evidence="3">The sequence shown here is derived from an EMBL/GenBank/DDBJ whole genome shotgun (WGS) entry which is preliminary data.</text>
</comment>
<organism evidence="3 8">
    <name type="scientific">Phytophthora rubi</name>
    <dbReference type="NCBI Taxonomy" id="129364"/>
    <lineage>
        <taxon>Eukaryota</taxon>
        <taxon>Sar</taxon>
        <taxon>Stramenopiles</taxon>
        <taxon>Oomycota</taxon>
        <taxon>Peronosporomycetes</taxon>
        <taxon>Peronosporales</taxon>
        <taxon>Peronosporaceae</taxon>
        <taxon>Phytophthora</taxon>
    </lineage>
</organism>
<dbReference type="EMBL" id="QXFU01000098">
    <property type="protein sequence ID" value="KAE9044418.1"/>
    <property type="molecule type" value="Genomic_DNA"/>
</dbReference>
<dbReference type="Proteomes" id="UP000434957">
    <property type="component" value="Unassembled WGS sequence"/>
</dbReference>
<evidence type="ECO:0000313" key="8">
    <source>
        <dbReference type="Proteomes" id="UP000435112"/>
    </source>
</evidence>
<sequence length="124" mass="13902">MADVPVQAARSRPSPAVFVLCARRVLHVSLLFYFLLHCASRCPHNVHVSTPRAARINSFLLQVFNHSNALRRVELQLQREISTRCRQLGVAAVAYGSPRGAQLRSPCHRHDNPRAAERACKDPN</sequence>
<evidence type="ECO:0000256" key="2">
    <source>
        <dbReference type="SAM" id="SignalP"/>
    </source>
</evidence>
<feature type="region of interest" description="Disordered" evidence="1">
    <location>
        <begin position="100"/>
        <end position="124"/>
    </location>
</feature>
<feature type="compositionally biased region" description="Basic and acidic residues" evidence="1">
    <location>
        <begin position="108"/>
        <end position="124"/>
    </location>
</feature>